<dbReference type="GeneID" id="59342399"/>
<accession>A0A8H6WC28</accession>
<dbReference type="RefSeq" id="XP_037222768.1">
    <property type="nucleotide sequence ID" value="XM_037359883.1"/>
</dbReference>
<comment type="caution">
    <text evidence="1">The sequence shown here is derived from an EMBL/GenBank/DDBJ whole genome shotgun (WGS) entry which is preliminary data.</text>
</comment>
<evidence type="ECO:0000313" key="1">
    <source>
        <dbReference type="EMBL" id="KAF7309318.1"/>
    </source>
</evidence>
<protein>
    <submittedName>
        <fullName evidence="1">Uncharacterized protein</fullName>
    </submittedName>
</protein>
<evidence type="ECO:0000313" key="2">
    <source>
        <dbReference type="Proteomes" id="UP000636479"/>
    </source>
</evidence>
<gene>
    <name evidence="1" type="ORF">MIND_00302100</name>
</gene>
<name>A0A8H6WC28_9AGAR</name>
<dbReference type="EMBL" id="JACAZF010000003">
    <property type="protein sequence ID" value="KAF7309318.1"/>
    <property type="molecule type" value="Genomic_DNA"/>
</dbReference>
<dbReference type="AlphaFoldDB" id="A0A8H6WC28"/>
<organism evidence="1 2">
    <name type="scientific">Mycena indigotica</name>
    <dbReference type="NCBI Taxonomy" id="2126181"/>
    <lineage>
        <taxon>Eukaryota</taxon>
        <taxon>Fungi</taxon>
        <taxon>Dikarya</taxon>
        <taxon>Basidiomycota</taxon>
        <taxon>Agaricomycotina</taxon>
        <taxon>Agaricomycetes</taxon>
        <taxon>Agaricomycetidae</taxon>
        <taxon>Agaricales</taxon>
        <taxon>Marasmiineae</taxon>
        <taxon>Mycenaceae</taxon>
        <taxon>Mycena</taxon>
    </lineage>
</organism>
<proteinExistence type="predicted"/>
<keyword evidence="2" id="KW-1185">Reference proteome</keyword>
<dbReference type="Proteomes" id="UP000636479">
    <property type="component" value="Unassembled WGS sequence"/>
</dbReference>
<sequence>MPNSAQTALEASNRCVFLIIDPDLDNLVSTGSCQLTSWNSIERLRTGTMTRNSPWLTVMGPDSQTSAVSSVSTTPQVDSFVLPLAAVGIQAHPKTRFHRTFQISGGAEWCVVKRV</sequence>
<reference evidence="1" key="1">
    <citation type="submission" date="2020-05" db="EMBL/GenBank/DDBJ databases">
        <title>Mycena genomes resolve the evolution of fungal bioluminescence.</title>
        <authorList>
            <person name="Tsai I.J."/>
        </authorList>
    </citation>
    <scope>NUCLEOTIDE SEQUENCE</scope>
    <source>
        <strain evidence="1">171206Taipei</strain>
    </source>
</reference>